<dbReference type="EMBL" id="CAJVRM010000166">
    <property type="protein sequence ID" value="CAG8976213.1"/>
    <property type="molecule type" value="Genomic_DNA"/>
</dbReference>
<proteinExistence type="predicted"/>
<protein>
    <recommendedName>
        <fullName evidence="2">Alpha/beta hydrolase fold-3 domain-containing protein</fullName>
    </recommendedName>
</protein>
<evidence type="ECO:0000313" key="4">
    <source>
        <dbReference type="Proteomes" id="UP000701801"/>
    </source>
</evidence>
<reference evidence="3" key="1">
    <citation type="submission" date="2021-07" db="EMBL/GenBank/DDBJ databases">
        <authorList>
            <person name="Durling M."/>
        </authorList>
    </citation>
    <scope>NUCLEOTIDE SEQUENCE</scope>
</reference>
<keyword evidence="4" id="KW-1185">Reference proteome</keyword>
<evidence type="ECO:0000259" key="2">
    <source>
        <dbReference type="Pfam" id="PF07859"/>
    </source>
</evidence>
<dbReference type="InterPro" id="IPR013094">
    <property type="entry name" value="AB_hydrolase_3"/>
</dbReference>
<dbReference type="GO" id="GO:0016787">
    <property type="term" value="F:hydrolase activity"/>
    <property type="evidence" value="ECO:0007669"/>
    <property type="project" value="UniProtKB-KW"/>
</dbReference>
<dbReference type="PANTHER" id="PTHR48081">
    <property type="entry name" value="AB HYDROLASE SUPERFAMILY PROTEIN C4A8.06C"/>
    <property type="match status" value="1"/>
</dbReference>
<dbReference type="Proteomes" id="UP000701801">
    <property type="component" value="Unassembled WGS sequence"/>
</dbReference>
<organism evidence="3 4">
    <name type="scientific">Hymenoscyphus albidus</name>
    <dbReference type="NCBI Taxonomy" id="595503"/>
    <lineage>
        <taxon>Eukaryota</taxon>
        <taxon>Fungi</taxon>
        <taxon>Dikarya</taxon>
        <taxon>Ascomycota</taxon>
        <taxon>Pezizomycotina</taxon>
        <taxon>Leotiomycetes</taxon>
        <taxon>Helotiales</taxon>
        <taxon>Helotiaceae</taxon>
        <taxon>Hymenoscyphus</taxon>
    </lineage>
</organism>
<dbReference type="SUPFAM" id="SSF53474">
    <property type="entry name" value="alpha/beta-Hydrolases"/>
    <property type="match status" value="1"/>
</dbReference>
<dbReference type="Gene3D" id="3.40.50.1820">
    <property type="entry name" value="alpha/beta hydrolase"/>
    <property type="match status" value="1"/>
</dbReference>
<dbReference type="Pfam" id="PF07859">
    <property type="entry name" value="Abhydrolase_3"/>
    <property type="match status" value="1"/>
</dbReference>
<name>A0A9N9PV69_9HELO</name>
<dbReference type="AlphaFoldDB" id="A0A9N9PV69"/>
<keyword evidence="1" id="KW-0378">Hydrolase</keyword>
<accession>A0A9N9PV69</accession>
<gene>
    <name evidence="3" type="ORF">HYALB_00011144</name>
</gene>
<dbReference type="OrthoDB" id="2152029at2759"/>
<feature type="domain" description="Alpha/beta hydrolase fold-3" evidence="2">
    <location>
        <begin position="45"/>
        <end position="254"/>
    </location>
</feature>
<sequence length="286" mass="30859">MPPSSSHPTTYQGPTDDPVVRPAVIGAACYPKAYHPGQATQRITLHFHGGAYVLGGCRPLESGWGPVVLSRHMKGPVSQVQYRLSVDDDSYFPAALQDGITAYAYLLEDLGIAPENVILSGESAGAHLVLSILRYLTHEGTGTLPLPRAALLWSPWVNLLPDQRTLDTHPSARGDYTKGTLLEWGASLFTPPGGDRGSPYISPLLHPFTSPVPLFIQTGTQEVLYGDHVRFVETMREVGTRVEMVEIRDAPHDTFGAGMILGFAREAEDAAERAASFTEALVDDGG</sequence>
<evidence type="ECO:0000256" key="1">
    <source>
        <dbReference type="ARBA" id="ARBA00022801"/>
    </source>
</evidence>
<dbReference type="PANTHER" id="PTHR48081:SF17">
    <property type="entry name" value="ALPHA_BETA HYDROLASE FOLD-3 DOMAIN-CONTAINING PROTEIN"/>
    <property type="match status" value="1"/>
</dbReference>
<comment type="caution">
    <text evidence="3">The sequence shown here is derived from an EMBL/GenBank/DDBJ whole genome shotgun (WGS) entry which is preliminary data.</text>
</comment>
<dbReference type="InterPro" id="IPR050300">
    <property type="entry name" value="GDXG_lipolytic_enzyme"/>
</dbReference>
<dbReference type="InterPro" id="IPR029058">
    <property type="entry name" value="AB_hydrolase_fold"/>
</dbReference>
<evidence type="ECO:0000313" key="3">
    <source>
        <dbReference type="EMBL" id="CAG8976213.1"/>
    </source>
</evidence>